<dbReference type="Proteomes" id="UP000218231">
    <property type="component" value="Unassembled WGS sequence"/>
</dbReference>
<protein>
    <submittedName>
        <fullName evidence="1">Uncharacterized protein</fullName>
    </submittedName>
</protein>
<dbReference type="AlphaFoldDB" id="A0A2A2L8N7"/>
<sequence length="111" mass="11328">MSCAGATPVAGCSVTLYCISISATSISSVLPLVRPFSKWFLKNPSNSSEVNCGPLSDTIAFGNPCVANTLLSARAVASALVLLIGMASGHLDIASTTISHILFAVGPQKSM</sequence>
<keyword evidence="2" id="KW-1185">Reference proteome</keyword>
<name>A0A2A2L8N7_9BILA</name>
<gene>
    <name evidence="1" type="ORF">WR25_19772</name>
</gene>
<reference evidence="1 2" key="1">
    <citation type="journal article" date="2017" name="Curr. Biol.">
        <title>Genome architecture and evolution of a unichromosomal asexual nematode.</title>
        <authorList>
            <person name="Fradin H."/>
            <person name="Zegar C."/>
            <person name="Gutwein M."/>
            <person name="Lucas J."/>
            <person name="Kovtun M."/>
            <person name="Corcoran D."/>
            <person name="Baugh L.R."/>
            <person name="Kiontke K."/>
            <person name="Gunsalus K."/>
            <person name="Fitch D.H."/>
            <person name="Piano F."/>
        </authorList>
    </citation>
    <scope>NUCLEOTIDE SEQUENCE [LARGE SCALE GENOMIC DNA]</scope>
    <source>
        <strain evidence="1">PF1309</strain>
    </source>
</reference>
<proteinExistence type="predicted"/>
<evidence type="ECO:0000313" key="2">
    <source>
        <dbReference type="Proteomes" id="UP000218231"/>
    </source>
</evidence>
<dbReference type="EMBL" id="LIAE01007044">
    <property type="protein sequence ID" value="PAV82514.1"/>
    <property type="molecule type" value="Genomic_DNA"/>
</dbReference>
<comment type="caution">
    <text evidence="1">The sequence shown here is derived from an EMBL/GenBank/DDBJ whole genome shotgun (WGS) entry which is preliminary data.</text>
</comment>
<organism evidence="1 2">
    <name type="scientific">Diploscapter pachys</name>
    <dbReference type="NCBI Taxonomy" id="2018661"/>
    <lineage>
        <taxon>Eukaryota</taxon>
        <taxon>Metazoa</taxon>
        <taxon>Ecdysozoa</taxon>
        <taxon>Nematoda</taxon>
        <taxon>Chromadorea</taxon>
        <taxon>Rhabditida</taxon>
        <taxon>Rhabditina</taxon>
        <taxon>Rhabditomorpha</taxon>
        <taxon>Rhabditoidea</taxon>
        <taxon>Rhabditidae</taxon>
        <taxon>Diploscapter</taxon>
    </lineage>
</organism>
<accession>A0A2A2L8N7</accession>
<evidence type="ECO:0000313" key="1">
    <source>
        <dbReference type="EMBL" id="PAV82514.1"/>
    </source>
</evidence>